<dbReference type="SUPFAM" id="SSF47413">
    <property type="entry name" value="lambda repressor-like DNA-binding domains"/>
    <property type="match status" value="1"/>
</dbReference>
<evidence type="ECO:0000259" key="1">
    <source>
        <dbReference type="Pfam" id="PF06114"/>
    </source>
</evidence>
<dbReference type="PATRIC" id="fig|132476.4.peg.2762"/>
<sequence length="362" mass="40839">MMNNSMFQPTWISPPGETILDILSDREISPECLADNIGYDLDGIKALFNGSHEINEHLAHKLAEAIGPDADFWLTREQQYREDVSRIYRKTSKTEDSWLADLPIKSMQAFGWISNSESKSKKVIDCLDYFGIPDISAWKDISAQFSKETRFRTSQTFDQEIGATAAWVRFGESKASKTSCKPWDRNQLLSSLETIRALTHIPEPALFIPELQSILNDSGVVLVISKTPDGCPASGMAKFVSADKALIMLSFRYLSDDHFWFSLFHEIGHLVLHGRKSTFVEGEGFECTKEEKEANEFAALTLIPTGFRESMRAHSADYRSILKFSKSVGIAPGIVVGQMQHERILKSGHMNKLKVRYSWSTI</sequence>
<dbReference type="GO" id="GO:0003677">
    <property type="term" value="F:DNA binding"/>
    <property type="evidence" value="ECO:0007669"/>
    <property type="project" value="InterPro"/>
</dbReference>
<dbReference type="Proteomes" id="UP000033662">
    <property type="component" value="Unassembled WGS sequence"/>
</dbReference>
<dbReference type="InterPro" id="IPR052345">
    <property type="entry name" value="Rad_response_metalloprotease"/>
</dbReference>
<reference evidence="2 3" key="1">
    <citation type="submission" date="2015-03" db="EMBL/GenBank/DDBJ databases">
        <title>Pseudomonas fluorescens 1855-344 Genome sequencing and assembly.</title>
        <authorList>
            <person name="Eng W.W.H."/>
            <person name="Gan H.M."/>
            <person name="Savka M.A."/>
        </authorList>
    </citation>
    <scope>NUCLEOTIDE SEQUENCE [LARGE SCALE GENOMIC DNA]</scope>
    <source>
        <strain evidence="2 3">1855-344</strain>
    </source>
</reference>
<dbReference type="PANTHER" id="PTHR43236:SF2">
    <property type="entry name" value="BLL0069 PROTEIN"/>
    <property type="match status" value="1"/>
</dbReference>
<dbReference type="EMBL" id="JZXC01000022">
    <property type="protein sequence ID" value="KKA05899.1"/>
    <property type="molecule type" value="Genomic_DNA"/>
</dbReference>
<dbReference type="AlphaFoldDB" id="A0A0F4XIT5"/>
<accession>A0A0F4XIT5</accession>
<gene>
    <name evidence="2" type="ORF">VP02_20595</name>
</gene>
<dbReference type="InterPro" id="IPR010359">
    <property type="entry name" value="IrrE_HExxH"/>
</dbReference>
<feature type="domain" description="IrrE N-terminal-like" evidence="1">
    <location>
        <begin position="245"/>
        <end position="306"/>
    </location>
</feature>
<protein>
    <recommendedName>
        <fullName evidence="1">IrrE N-terminal-like domain-containing protein</fullName>
    </recommendedName>
</protein>
<dbReference type="OrthoDB" id="9796786at2"/>
<name>A0A0F4XIT5_9PSED</name>
<dbReference type="Pfam" id="PF06114">
    <property type="entry name" value="Peptidase_M78"/>
    <property type="match status" value="1"/>
</dbReference>
<dbReference type="Gene3D" id="1.10.10.2910">
    <property type="match status" value="1"/>
</dbReference>
<dbReference type="Gene3D" id="1.10.260.40">
    <property type="entry name" value="lambda repressor-like DNA-binding domains"/>
    <property type="match status" value="1"/>
</dbReference>
<evidence type="ECO:0000313" key="2">
    <source>
        <dbReference type="EMBL" id="KKA05899.1"/>
    </source>
</evidence>
<proteinExistence type="predicted"/>
<comment type="caution">
    <text evidence="2">The sequence shown here is derived from an EMBL/GenBank/DDBJ whole genome shotgun (WGS) entry which is preliminary data.</text>
</comment>
<dbReference type="PANTHER" id="PTHR43236">
    <property type="entry name" value="ANTITOXIN HIGA1"/>
    <property type="match status" value="1"/>
</dbReference>
<evidence type="ECO:0000313" key="3">
    <source>
        <dbReference type="Proteomes" id="UP000033662"/>
    </source>
</evidence>
<dbReference type="InterPro" id="IPR010982">
    <property type="entry name" value="Lambda_DNA-bd_dom_sf"/>
</dbReference>
<organism evidence="2 3">
    <name type="scientific">Pseudomonas kilonensis</name>
    <dbReference type="NCBI Taxonomy" id="132476"/>
    <lineage>
        <taxon>Bacteria</taxon>
        <taxon>Pseudomonadati</taxon>
        <taxon>Pseudomonadota</taxon>
        <taxon>Gammaproteobacteria</taxon>
        <taxon>Pseudomonadales</taxon>
        <taxon>Pseudomonadaceae</taxon>
        <taxon>Pseudomonas</taxon>
    </lineage>
</organism>